<dbReference type="Gene3D" id="3.40.50.720">
    <property type="entry name" value="NAD(P)-binding Rossmann-like Domain"/>
    <property type="match status" value="1"/>
</dbReference>
<accession>A0A7G7G915</accession>
<dbReference type="GO" id="GO:0008926">
    <property type="term" value="F:mannitol-1-phosphate 5-dehydrogenase activity"/>
    <property type="evidence" value="ECO:0007669"/>
    <property type="project" value="TreeGrafter"/>
</dbReference>
<evidence type="ECO:0000259" key="3">
    <source>
        <dbReference type="Pfam" id="PF01232"/>
    </source>
</evidence>
<organism evidence="5 6">
    <name type="scientific">Adhaeribacter swui</name>
    <dbReference type="NCBI Taxonomy" id="2086471"/>
    <lineage>
        <taxon>Bacteria</taxon>
        <taxon>Pseudomonadati</taxon>
        <taxon>Bacteroidota</taxon>
        <taxon>Cytophagia</taxon>
        <taxon>Cytophagales</taxon>
        <taxon>Hymenobacteraceae</taxon>
        <taxon>Adhaeribacter</taxon>
    </lineage>
</organism>
<dbReference type="Proteomes" id="UP000515237">
    <property type="component" value="Chromosome"/>
</dbReference>
<keyword evidence="6" id="KW-1185">Reference proteome</keyword>
<dbReference type="SUPFAM" id="SSF51735">
    <property type="entry name" value="NAD(P)-binding Rossmann-fold domains"/>
    <property type="match status" value="1"/>
</dbReference>
<dbReference type="InterPro" id="IPR013328">
    <property type="entry name" value="6PGD_dom2"/>
</dbReference>
<dbReference type="InterPro" id="IPR008927">
    <property type="entry name" value="6-PGluconate_DH-like_C_sf"/>
</dbReference>
<evidence type="ECO:0000256" key="1">
    <source>
        <dbReference type="ARBA" id="ARBA00023002"/>
    </source>
</evidence>
<dbReference type="SUPFAM" id="SSF48179">
    <property type="entry name" value="6-phosphogluconate dehydrogenase C-terminal domain-like"/>
    <property type="match status" value="1"/>
</dbReference>
<dbReference type="InterPro" id="IPR036291">
    <property type="entry name" value="NAD(P)-bd_dom_sf"/>
</dbReference>
<feature type="domain" description="Mannitol dehydrogenase N-terminal" evidence="3">
    <location>
        <begin position="29"/>
        <end position="263"/>
    </location>
</feature>
<dbReference type="InterPro" id="IPR013131">
    <property type="entry name" value="Mannitol_DH_N"/>
</dbReference>
<dbReference type="PANTHER" id="PTHR30524">
    <property type="entry name" value="MANNITOL-1-PHOSPHATE 5-DEHYDROGENASE"/>
    <property type="match status" value="1"/>
</dbReference>
<dbReference type="KEGG" id="aswu:HUW51_13295"/>
<proteinExistence type="predicted"/>
<evidence type="ECO:0000256" key="2">
    <source>
        <dbReference type="ARBA" id="ARBA00023027"/>
    </source>
</evidence>
<keyword evidence="1" id="KW-0560">Oxidoreductase</keyword>
<sequence>MLLNQENLKNIITSQVQVPKPETLHLPEKVLQFGTGVLLRGLPDYFIHQANQAGIFNGRVVVVKSTDRGDTVAFDEQDNLYTICVRGIENGQTVEENIICSAISRVVSAGSQWPEILKFAASSDLSVIISNTTEVGIQLVKDNIQGQPPVSFPGKLLAVLWARYQAFAGDPSKGLVIVPTELIPDNGSKLKEIVYQLAEEQVTEPGFLDWLNTSTIFCNTLVDRIVPGKPDPEKLAGLEQELGYHDELLTMSEVYRLWAIAGDEKVQQVLSFAPVDAGVIIAPDIDIYRELKLRLLNGTHTLSCGVAFLAGLETVKQAMAHELVAGFIGGLMQNEIAPAIPYLIEPRVALDFATKVLDRFRNPHLEHQWLSITMNYTAKLKMRVIPVLLKYYERFNQVPEQIAFGFAAYLHFMRATRVENNKYYGKLAEEEYLINDDQAALLQEYWQQETPAAVTRNVLQNPELWGIDLTTLPGFAAAVTNYLIQIEEKGVEAVLQQVVSKKAVVS</sequence>
<name>A0A7G7G915_9BACT</name>
<dbReference type="InterPro" id="IPR013118">
    <property type="entry name" value="Mannitol_DH_C"/>
</dbReference>
<dbReference type="RefSeq" id="WP_185270130.1">
    <property type="nucleotide sequence ID" value="NZ_CP055156.1"/>
</dbReference>
<dbReference type="NCBIfam" id="NF002969">
    <property type="entry name" value="PRK03643.1"/>
    <property type="match status" value="1"/>
</dbReference>
<evidence type="ECO:0000259" key="4">
    <source>
        <dbReference type="Pfam" id="PF08125"/>
    </source>
</evidence>
<keyword evidence="2" id="KW-0520">NAD</keyword>
<dbReference type="PANTHER" id="PTHR30524:SF0">
    <property type="entry name" value="ALTRONATE OXIDOREDUCTASE-RELATED"/>
    <property type="match status" value="1"/>
</dbReference>
<protein>
    <submittedName>
        <fullName evidence="5">Tagaturonate reductase</fullName>
    </submittedName>
</protein>
<reference evidence="5 6" key="1">
    <citation type="journal article" date="2018" name="Int. J. Syst. Evol. Microbiol.">
        <title>Adhaeribacter swui sp. nov., isolated from wet mud.</title>
        <authorList>
            <person name="Kim D.U."/>
            <person name="Kim K.W."/>
            <person name="Kang M.S."/>
            <person name="Kim J.Y."/>
            <person name="Jang J.H."/>
            <person name="Kim M.K."/>
        </authorList>
    </citation>
    <scope>NUCLEOTIDE SEQUENCE [LARGE SCALE GENOMIC DNA]</scope>
    <source>
        <strain evidence="5 6">KCTC 52873</strain>
    </source>
</reference>
<dbReference type="EMBL" id="CP055156">
    <property type="protein sequence ID" value="QNF33649.1"/>
    <property type="molecule type" value="Genomic_DNA"/>
</dbReference>
<gene>
    <name evidence="5" type="ORF">HUW51_13295</name>
</gene>
<dbReference type="GO" id="GO:0005829">
    <property type="term" value="C:cytosol"/>
    <property type="evidence" value="ECO:0007669"/>
    <property type="project" value="TreeGrafter"/>
</dbReference>
<feature type="domain" description="Mannitol dehydrogenase C-terminal" evidence="4">
    <location>
        <begin position="284"/>
        <end position="485"/>
    </location>
</feature>
<evidence type="ECO:0000313" key="5">
    <source>
        <dbReference type="EMBL" id="QNF33649.1"/>
    </source>
</evidence>
<dbReference type="Pfam" id="PF01232">
    <property type="entry name" value="Mannitol_dh"/>
    <property type="match status" value="1"/>
</dbReference>
<evidence type="ECO:0000313" key="6">
    <source>
        <dbReference type="Proteomes" id="UP000515237"/>
    </source>
</evidence>
<dbReference type="GO" id="GO:0019592">
    <property type="term" value="P:mannitol catabolic process"/>
    <property type="evidence" value="ECO:0007669"/>
    <property type="project" value="TreeGrafter"/>
</dbReference>
<dbReference type="Gene3D" id="1.10.1040.10">
    <property type="entry name" value="N-(1-d-carboxylethyl)-l-norvaline Dehydrogenase, domain 2"/>
    <property type="match status" value="1"/>
</dbReference>
<dbReference type="AlphaFoldDB" id="A0A7G7G915"/>
<dbReference type="Pfam" id="PF08125">
    <property type="entry name" value="Mannitol_dh_C"/>
    <property type="match status" value="1"/>
</dbReference>